<dbReference type="PANTHER" id="PTHR34220">
    <property type="entry name" value="SENSOR HISTIDINE KINASE YPDA"/>
    <property type="match status" value="1"/>
</dbReference>
<comment type="caution">
    <text evidence="14">The sequence shown here is derived from an EMBL/GenBank/DDBJ whole genome shotgun (WGS) entry which is preliminary data.</text>
</comment>
<dbReference type="Gene3D" id="3.30.565.10">
    <property type="entry name" value="Histidine kinase-like ATPase, C-terminal domain"/>
    <property type="match status" value="1"/>
</dbReference>
<evidence type="ECO:0000313" key="14">
    <source>
        <dbReference type="EMBL" id="MEN0645346.1"/>
    </source>
</evidence>
<evidence type="ECO:0000313" key="15">
    <source>
        <dbReference type="Proteomes" id="UP001418796"/>
    </source>
</evidence>
<keyword evidence="15" id="KW-1185">Reference proteome</keyword>
<evidence type="ECO:0000256" key="7">
    <source>
        <dbReference type="ARBA" id="ARBA00022777"/>
    </source>
</evidence>
<evidence type="ECO:0000256" key="4">
    <source>
        <dbReference type="ARBA" id="ARBA00022679"/>
    </source>
</evidence>
<keyword evidence="4" id="KW-0808">Transferase</keyword>
<evidence type="ECO:0000256" key="8">
    <source>
        <dbReference type="ARBA" id="ARBA00022840"/>
    </source>
</evidence>
<dbReference type="RefSeq" id="WP_343131919.1">
    <property type="nucleotide sequence ID" value="NZ_JBCITK010000001.1"/>
</dbReference>
<dbReference type="GO" id="GO:0016301">
    <property type="term" value="F:kinase activity"/>
    <property type="evidence" value="ECO:0007669"/>
    <property type="project" value="UniProtKB-KW"/>
</dbReference>
<evidence type="ECO:0000256" key="10">
    <source>
        <dbReference type="ARBA" id="ARBA00023012"/>
    </source>
</evidence>
<evidence type="ECO:0000259" key="13">
    <source>
        <dbReference type="PROSITE" id="PS50885"/>
    </source>
</evidence>
<sequence>MSRLTLFQKAVIILLLLLLPTALIYSYSNYVTEQVIIEDIHSRNVNRLEVSVNQFESDLDQISQFIVALSIDSDISSLRNIDLYSPFEAVALKEDVSEKLRTYQQLSKLLVDVTIYMPNNDNAITTMPNFPDIPENLSNSWRYIESNNREHDYFIRHVRYPINNMVIGNEVIIEARVYAQSLREHLDELVTTNENEAFLFHNDFGTIAPERTNSTLTESINHQLQGSSGTLNVHHNGVQYLVSYVESEALDWVLIDFFPLDELLKPVYTSRYLLYTSVVLMILFGVISGWLLYKKIHIPIRDLSHAVHKIKQADYSVRITAEHNNEFYKLTRGFNEMAQQIQTLIEQVYEEKIRSQDAFLKLMQAQINPHFLYNCLFYIKNMAKVQQTEAVEKMALHLGHYFRYRTRVEDEKTTLLEEIELVEHFLSIHALRKKSLTYLISVPREMYAIEIPRLLIQPIVENAIVHGIDSVIGKSYIHISGKVNQNSYVIIVEDNGIGLSDIEMNNLTIKLEDDEVLKDSYGLRNVHQRLQKKYGGESGIYLSKSEHGGLKVKLIWHMARID</sequence>
<keyword evidence="11 12" id="KW-0472">Membrane</keyword>
<dbReference type="InterPro" id="IPR050640">
    <property type="entry name" value="Bact_2-comp_sensor_kinase"/>
</dbReference>
<dbReference type="InterPro" id="IPR010559">
    <property type="entry name" value="Sig_transdc_His_kin_internal"/>
</dbReference>
<dbReference type="InterPro" id="IPR003660">
    <property type="entry name" value="HAMP_dom"/>
</dbReference>
<dbReference type="EMBL" id="JBCITK010000001">
    <property type="protein sequence ID" value="MEN0645346.1"/>
    <property type="molecule type" value="Genomic_DNA"/>
</dbReference>
<proteinExistence type="predicted"/>
<evidence type="ECO:0000256" key="2">
    <source>
        <dbReference type="ARBA" id="ARBA00022475"/>
    </source>
</evidence>
<keyword evidence="2" id="KW-1003">Cell membrane</keyword>
<dbReference type="PROSITE" id="PS50885">
    <property type="entry name" value="HAMP"/>
    <property type="match status" value="1"/>
</dbReference>
<keyword evidence="6" id="KW-0547">Nucleotide-binding</keyword>
<protein>
    <submittedName>
        <fullName evidence="14">Histidine kinase</fullName>
    </submittedName>
</protein>
<dbReference type="Gene3D" id="6.10.340.10">
    <property type="match status" value="1"/>
</dbReference>
<name>A0ABU9VN80_9BACI</name>
<evidence type="ECO:0000256" key="1">
    <source>
        <dbReference type="ARBA" id="ARBA00004651"/>
    </source>
</evidence>
<evidence type="ECO:0000256" key="11">
    <source>
        <dbReference type="ARBA" id="ARBA00023136"/>
    </source>
</evidence>
<keyword evidence="7 14" id="KW-0418">Kinase</keyword>
<dbReference type="SMART" id="SM00304">
    <property type="entry name" value="HAMP"/>
    <property type="match status" value="1"/>
</dbReference>
<gene>
    <name evidence="14" type="ORF">MKY91_19460</name>
</gene>
<evidence type="ECO:0000256" key="12">
    <source>
        <dbReference type="SAM" id="Phobius"/>
    </source>
</evidence>
<dbReference type="Proteomes" id="UP001418796">
    <property type="component" value="Unassembled WGS sequence"/>
</dbReference>
<dbReference type="SUPFAM" id="SSF158472">
    <property type="entry name" value="HAMP domain-like"/>
    <property type="match status" value="1"/>
</dbReference>
<keyword evidence="3" id="KW-0597">Phosphoprotein</keyword>
<keyword evidence="5 12" id="KW-0812">Transmembrane</keyword>
<evidence type="ECO:0000256" key="9">
    <source>
        <dbReference type="ARBA" id="ARBA00022989"/>
    </source>
</evidence>
<evidence type="ECO:0000256" key="6">
    <source>
        <dbReference type="ARBA" id="ARBA00022741"/>
    </source>
</evidence>
<dbReference type="Pfam" id="PF00672">
    <property type="entry name" value="HAMP"/>
    <property type="match status" value="1"/>
</dbReference>
<dbReference type="InterPro" id="IPR036890">
    <property type="entry name" value="HATPase_C_sf"/>
</dbReference>
<feature type="domain" description="HAMP" evidence="13">
    <location>
        <begin position="294"/>
        <end position="346"/>
    </location>
</feature>
<dbReference type="PANTHER" id="PTHR34220:SF11">
    <property type="entry name" value="SENSOR PROTEIN KINASE HPTS"/>
    <property type="match status" value="1"/>
</dbReference>
<feature type="transmembrane region" description="Helical" evidence="12">
    <location>
        <begin position="272"/>
        <end position="293"/>
    </location>
</feature>
<keyword evidence="8" id="KW-0067">ATP-binding</keyword>
<dbReference type="SUPFAM" id="SSF55874">
    <property type="entry name" value="ATPase domain of HSP90 chaperone/DNA topoisomerase II/histidine kinase"/>
    <property type="match status" value="1"/>
</dbReference>
<dbReference type="CDD" id="cd06225">
    <property type="entry name" value="HAMP"/>
    <property type="match status" value="1"/>
</dbReference>
<evidence type="ECO:0000256" key="3">
    <source>
        <dbReference type="ARBA" id="ARBA00022553"/>
    </source>
</evidence>
<organism evidence="14 15">
    <name type="scientific">Alkalicoccobacillus gibsonii</name>
    <dbReference type="NCBI Taxonomy" id="79881"/>
    <lineage>
        <taxon>Bacteria</taxon>
        <taxon>Bacillati</taxon>
        <taxon>Bacillota</taxon>
        <taxon>Bacilli</taxon>
        <taxon>Bacillales</taxon>
        <taxon>Bacillaceae</taxon>
        <taxon>Alkalicoccobacillus</taxon>
    </lineage>
</organism>
<comment type="subcellular location">
    <subcellularLocation>
        <location evidence="1">Cell membrane</location>
        <topology evidence="1">Multi-pass membrane protein</topology>
    </subcellularLocation>
</comment>
<evidence type="ECO:0000256" key="5">
    <source>
        <dbReference type="ARBA" id="ARBA00022692"/>
    </source>
</evidence>
<keyword evidence="10" id="KW-0902">Two-component regulatory system</keyword>
<dbReference type="Pfam" id="PF06580">
    <property type="entry name" value="His_kinase"/>
    <property type="match status" value="1"/>
</dbReference>
<reference evidence="14 15" key="1">
    <citation type="submission" date="2024-03" db="EMBL/GenBank/DDBJ databases">
        <title>Bacilli Hybrid Assemblies.</title>
        <authorList>
            <person name="Kovac J."/>
        </authorList>
    </citation>
    <scope>NUCLEOTIDE SEQUENCE [LARGE SCALE GENOMIC DNA]</scope>
    <source>
        <strain evidence="14 15">FSL R7-0666</strain>
    </source>
</reference>
<keyword evidence="9 12" id="KW-1133">Transmembrane helix</keyword>
<accession>A0ABU9VN80</accession>